<dbReference type="GO" id="GO:0008137">
    <property type="term" value="F:NADH dehydrogenase (ubiquinone) activity"/>
    <property type="evidence" value="ECO:0007669"/>
    <property type="project" value="UniProtKB-EC"/>
</dbReference>
<feature type="domain" description="NADH dehydrogenase subunit 5 C-terminal" evidence="20">
    <location>
        <begin position="375"/>
        <end position="553"/>
    </location>
</feature>
<keyword evidence="14 21" id="KW-0496">Mitochondrion</keyword>
<evidence type="ECO:0000256" key="17">
    <source>
        <dbReference type="ARBA" id="ARBA00049551"/>
    </source>
</evidence>
<feature type="transmembrane region" description="Helical" evidence="18">
    <location>
        <begin position="199"/>
        <end position="217"/>
    </location>
</feature>
<feature type="transmembrane region" description="Helical" evidence="18">
    <location>
        <begin position="165"/>
        <end position="187"/>
    </location>
</feature>
<comment type="catalytic activity">
    <reaction evidence="17">
        <text>a ubiquinone + NADH + 5 H(+)(in) = a ubiquinol + NAD(+) + 4 H(+)(out)</text>
        <dbReference type="Rhea" id="RHEA:29091"/>
        <dbReference type="Rhea" id="RHEA-COMP:9565"/>
        <dbReference type="Rhea" id="RHEA-COMP:9566"/>
        <dbReference type="ChEBI" id="CHEBI:15378"/>
        <dbReference type="ChEBI" id="CHEBI:16389"/>
        <dbReference type="ChEBI" id="CHEBI:17976"/>
        <dbReference type="ChEBI" id="CHEBI:57540"/>
        <dbReference type="ChEBI" id="CHEBI:57945"/>
        <dbReference type="EC" id="7.1.1.2"/>
    </reaction>
</comment>
<keyword evidence="15 18" id="KW-0472">Membrane</keyword>
<protein>
    <recommendedName>
        <fullName evidence="4">NADH-ubiquinone oxidoreductase chain 5</fullName>
        <ecNumber evidence="3">7.1.1.2</ecNumber>
    </recommendedName>
    <alternativeName>
        <fullName evidence="16">NADH dehydrogenase subunit 5</fullName>
    </alternativeName>
</protein>
<evidence type="ECO:0000256" key="4">
    <source>
        <dbReference type="ARBA" id="ARBA00021096"/>
    </source>
</evidence>
<evidence type="ECO:0000256" key="7">
    <source>
        <dbReference type="ARBA" id="ARBA00022692"/>
    </source>
</evidence>
<comment type="subcellular location">
    <subcellularLocation>
        <location evidence="2">Mitochondrion inner membrane</location>
        <topology evidence="2">Multi-pass membrane protein</topology>
    </subcellularLocation>
</comment>
<keyword evidence="12" id="KW-0520">NAD</keyword>
<feature type="transmembrane region" description="Helical" evidence="18">
    <location>
        <begin position="408"/>
        <end position="426"/>
    </location>
</feature>
<sequence length="554" mass="60994">MMFSASLSFMVTGASTVWESLFLGSGHTIFNSHLLLIEWNILWFGSFLLVSSFNFTGSWWVFLHGARLYCGGDFFLFDRVFSMFFLVFSLNFVSILLGWDGLGIVSYILVIYYQNEKSSAAGMITALSNRIGDAAILLGIGVMADLGSWNFMFYQTQSEIVEMQFLLMMVILASMTKSAQMPFSAWLPAAMAAPTPVSALVHSSTLVTAGVYLLIRFNPLLMQYEIHKILLFSSSVDSLMASVSANFETDLKKIVALSTLSQLGIMVFTLSLGFASLAFFHLLTHAMFKALLFMCSGKVIHESGETQDSRAMGGLAVSLPYTSMCMNLSNLALCGFPFMAGFYSKDLLVESSSMIDLGVLSLIFAGLSVGLSASYSIRLTYSSMLNYSSQSPLNSSKEEDEVMYKSKLVLLFISLVSGAMLSWLIFSSPSLILLPSLVKLLAIYSLLLQGVLGGLVLSLNSMGELFIRNGYFLSGAIQMWFLPWLSGQSVGRLGMQGSNKIKVLDSGWWEYLGGQGIYSNLVKGAWISLVSQLNSVKMFLLKFGWVTILWVILF</sequence>
<dbReference type="PANTHER" id="PTHR42829">
    <property type="entry name" value="NADH-UBIQUINONE OXIDOREDUCTASE CHAIN 5"/>
    <property type="match status" value="1"/>
</dbReference>
<keyword evidence="5" id="KW-0813">Transport</keyword>
<dbReference type="InterPro" id="IPR010934">
    <property type="entry name" value="NADH_DH_su5_C"/>
</dbReference>
<feature type="transmembrane region" description="Helical" evidence="18">
    <location>
        <begin position="134"/>
        <end position="153"/>
    </location>
</feature>
<keyword evidence="9" id="KW-1278">Translocase</keyword>
<keyword evidence="7 18" id="KW-0812">Transmembrane</keyword>
<geneLocation type="mitochondrion" evidence="21"/>
<reference evidence="21" key="1">
    <citation type="journal article" date="2006" name="Mol. Phylogenet. Evol.">
        <title>Major rearrangements characterize the mitochondrial genome of the isopod Idotea baltica (Crustacea: Peracarida).</title>
        <authorList>
            <person name="Podsiadlowski L."/>
            <person name="Bartolomaeus T."/>
        </authorList>
    </citation>
    <scope>NUCLEOTIDE SEQUENCE</scope>
</reference>
<dbReference type="PANTHER" id="PTHR42829:SF2">
    <property type="entry name" value="NADH-UBIQUINONE OXIDOREDUCTASE CHAIN 5"/>
    <property type="match status" value="1"/>
</dbReference>
<dbReference type="Pfam" id="PF06455">
    <property type="entry name" value="NADH5_C"/>
    <property type="match status" value="1"/>
</dbReference>
<dbReference type="AlphaFoldDB" id="Q19TX6"/>
<evidence type="ECO:0000256" key="2">
    <source>
        <dbReference type="ARBA" id="ARBA00004448"/>
    </source>
</evidence>
<evidence type="ECO:0000256" key="16">
    <source>
        <dbReference type="ARBA" id="ARBA00031027"/>
    </source>
</evidence>
<feature type="transmembrane region" description="Helical" evidence="18">
    <location>
        <begin position="229"/>
        <end position="247"/>
    </location>
</feature>
<evidence type="ECO:0000256" key="14">
    <source>
        <dbReference type="ARBA" id="ARBA00023128"/>
    </source>
</evidence>
<dbReference type="EMBL" id="DQ442915">
    <property type="protein sequence ID" value="ABD85303.1"/>
    <property type="molecule type" value="Genomic_DNA"/>
</dbReference>
<name>Q19TX6_9CRUS</name>
<evidence type="ECO:0000256" key="13">
    <source>
        <dbReference type="ARBA" id="ARBA00023075"/>
    </source>
</evidence>
<evidence type="ECO:0000256" key="9">
    <source>
        <dbReference type="ARBA" id="ARBA00022967"/>
    </source>
</evidence>
<feature type="transmembrane region" description="Helical" evidence="18">
    <location>
        <begin position="355"/>
        <end position="377"/>
    </location>
</feature>
<evidence type="ECO:0000256" key="15">
    <source>
        <dbReference type="ARBA" id="ARBA00023136"/>
    </source>
</evidence>
<feature type="transmembrane region" description="Helical" evidence="18">
    <location>
        <begin position="319"/>
        <end position="343"/>
    </location>
</feature>
<keyword evidence="13" id="KW-0830">Ubiquinone</keyword>
<dbReference type="InterPro" id="IPR001750">
    <property type="entry name" value="ND/Mrp_TM"/>
</dbReference>
<feature type="transmembrane region" description="Helical" evidence="18">
    <location>
        <begin position="40"/>
        <end position="63"/>
    </location>
</feature>
<gene>
    <name evidence="21" type="primary">NAD5</name>
</gene>
<dbReference type="GO" id="GO:0042773">
    <property type="term" value="P:ATP synthesis coupled electron transport"/>
    <property type="evidence" value="ECO:0007669"/>
    <property type="project" value="InterPro"/>
</dbReference>
<evidence type="ECO:0000259" key="19">
    <source>
        <dbReference type="Pfam" id="PF00361"/>
    </source>
</evidence>
<accession>Q19TX6</accession>
<proteinExistence type="predicted"/>
<keyword evidence="10" id="KW-0249">Electron transport</keyword>
<evidence type="ECO:0000256" key="3">
    <source>
        <dbReference type="ARBA" id="ARBA00012944"/>
    </source>
</evidence>
<evidence type="ECO:0000256" key="18">
    <source>
        <dbReference type="SAM" id="Phobius"/>
    </source>
</evidence>
<keyword evidence="8" id="KW-0999">Mitochondrion inner membrane</keyword>
<dbReference type="GO" id="GO:0003954">
    <property type="term" value="F:NADH dehydrogenase activity"/>
    <property type="evidence" value="ECO:0007669"/>
    <property type="project" value="TreeGrafter"/>
</dbReference>
<evidence type="ECO:0000256" key="11">
    <source>
        <dbReference type="ARBA" id="ARBA00022989"/>
    </source>
</evidence>
<dbReference type="Pfam" id="PF00361">
    <property type="entry name" value="Proton_antipo_M"/>
    <property type="match status" value="1"/>
</dbReference>
<dbReference type="GO" id="GO:0005743">
    <property type="term" value="C:mitochondrial inner membrane"/>
    <property type="evidence" value="ECO:0007669"/>
    <property type="project" value="UniProtKB-SubCell"/>
</dbReference>
<dbReference type="GO" id="GO:0015990">
    <property type="term" value="P:electron transport coupled proton transport"/>
    <property type="evidence" value="ECO:0007669"/>
    <property type="project" value="TreeGrafter"/>
</dbReference>
<feature type="transmembrane region" description="Helical" evidence="18">
    <location>
        <begin position="432"/>
        <end position="457"/>
    </location>
</feature>
<comment type="function">
    <text evidence="1">Core subunit of the mitochondrial membrane respiratory chain NADH dehydrogenase (Complex I) that is believed to belong to the minimal assembly required for catalysis. Complex I functions in the transfer of electrons from NADH to the respiratory chain. The immediate electron acceptor for the enzyme is believed to be ubiquinone.</text>
</comment>
<evidence type="ECO:0000256" key="12">
    <source>
        <dbReference type="ARBA" id="ARBA00023027"/>
    </source>
</evidence>
<feature type="transmembrane region" description="Helical" evidence="18">
    <location>
        <begin position="259"/>
        <end position="283"/>
    </location>
</feature>
<evidence type="ECO:0000259" key="20">
    <source>
        <dbReference type="Pfam" id="PF06455"/>
    </source>
</evidence>
<evidence type="ECO:0000256" key="5">
    <source>
        <dbReference type="ARBA" id="ARBA00022448"/>
    </source>
</evidence>
<organism evidence="21">
    <name type="scientific">Idotea baltica</name>
    <dbReference type="NCBI Taxonomy" id="82763"/>
    <lineage>
        <taxon>Eukaryota</taxon>
        <taxon>Metazoa</taxon>
        <taxon>Ecdysozoa</taxon>
        <taxon>Arthropoda</taxon>
        <taxon>Crustacea</taxon>
        <taxon>Multicrustacea</taxon>
        <taxon>Malacostraca</taxon>
        <taxon>Eumalacostraca</taxon>
        <taxon>Peracarida</taxon>
        <taxon>Isopoda</taxon>
        <taxon>Valvifera</taxon>
        <taxon>Idoteidae</taxon>
        <taxon>Idotea</taxon>
    </lineage>
</organism>
<dbReference type="InterPro" id="IPR003945">
    <property type="entry name" value="NU5C-like"/>
</dbReference>
<dbReference type="EC" id="7.1.1.2" evidence="3"/>
<feature type="transmembrane region" description="Helical" evidence="18">
    <location>
        <begin position="84"/>
        <end position="114"/>
    </location>
</feature>
<keyword evidence="11 18" id="KW-1133">Transmembrane helix</keyword>
<evidence type="ECO:0000256" key="1">
    <source>
        <dbReference type="ARBA" id="ARBA00003257"/>
    </source>
</evidence>
<keyword evidence="6" id="KW-0679">Respiratory chain</keyword>
<evidence type="ECO:0000256" key="10">
    <source>
        <dbReference type="ARBA" id="ARBA00022982"/>
    </source>
</evidence>
<evidence type="ECO:0000256" key="8">
    <source>
        <dbReference type="ARBA" id="ARBA00022792"/>
    </source>
</evidence>
<evidence type="ECO:0000256" key="6">
    <source>
        <dbReference type="ARBA" id="ARBA00022660"/>
    </source>
</evidence>
<feature type="domain" description="NADH:quinone oxidoreductase/Mrp antiporter transmembrane" evidence="19">
    <location>
        <begin position="90"/>
        <end position="365"/>
    </location>
</feature>
<dbReference type="PRINTS" id="PR01434">
    <property type="entry name" value="NADHDHGNASE5"/>
</dbReference>
<evidence type="ECO:0000313" key="21">
    <source>
        <dbReference type="EMBL" id="ABD85303.1"/>
    </source>
</evidence>